<dbReference type="AlphaFoldDB" id="A0A1F6XKN0"/>
<sequence length="290" mass="32341">MVVIFLIKNKTTFQNSPDSAGDKPESKLAYSTETFEDLVNKDTDSDGILDWQEGLYGLDPNKKETTSGTPDSVTFSKLKAEQQGGVEIKNSEPQVVENLTETEKFSRELFGSIAAASQNGTLDETSIDQLGASLIEKIQNTPPRKVFLISDLKITDDDGVQAFRDYKNNLNNIIKKHPIDYTVMDVLQKFIIDENNVDMTALEKLDPIIEQTTKIINEMVEIRIPNALSGMHLNALNSLQRLVENLNDIKLFDKDIILAISGISQYQTNNTILESDLKSLGEAVNQKLSQ</sequence>
<comment type="caution">
    <text evidence="1">The sequence shown here is derived from an EMBL/GenBank/DDBJ whole genome shotgun (WGS) entry which is preliminary data.</text>
</comment>
<organism evidence="1 2">
    <name type="scientific">Candidatus Nomurabacteria bacterium RIFCSPLOWO2_01_FULL_40_18</name>
    <dbReference type="NCBI Taxonomy" id="1801773"/>
    <lineage>
        <taxon>Bacteria</taxon>
        <taxon>Candidatus Nomuraibacteriota</taxon>
    </lineage>
</organism>
<dbReference type="STRING" id="1801773.A3A03_01290"/>
<proteinExistence type="predicted"/>
<gene>
    <name evidence="1" type="ORF">A3A03_01290</name>
</gene>
<dbReference type="EMBL" id="MFUX01000014">
    <property type="protein sequence ID" value="OGI94653.1"/>
    <property type="molecule type" value="Genomic_DNA"/>
</dbReference>
<evidence type="ECO:0000313" key="1">
    <source>
        <dbReference type="EMBL" id="OGI94653.1"/>
    </source>
</evidence>
<accession>A0A1F6XKN0</accession>
<name>A0A1F6XKN0_9BACT</name>
<evidence type="ECO:0000313" key="2">
    <source>
        <dbReference type="Proteomes" id="UP000176629"/>
    </source>
</evidence>
<dbReference type="Proteomes" id="UP000176629">
    <property type="component" value="Unassembled WGS sequence"/>
</dbReference>
<reference evidence="1 2" key="1">
    <citation type="journal article" date="2016" name="Nat. Commun.">
        <title>Thousands of microbial genomes shed light on interconnected biogeochemical processes in an aquifer system.</title>
        <authorList>
            <person name="Anantharaman K."/>
            <person name="Brown C.T."/>
            <person name="Hug L.A."/>
            <person name="Sharon I."/>
            <person name="Castelle C.J."/>
            <person name="Probst A.J."/>
            <person name="Thomas B.C."/>
            <person name="Singh A."/>
            <person name="Wilkins M.J."/>
            <person name="Karaoz U."/>
            <person name="Brodie E.L."/>
            <person name="Williams K.H."/>
            <person name="Hubbard S.S."/>
            <person name="Banfield J.F."/>
        </authorList>
    </citation>
    <scope>NUCLEOTIDE SEQUENCE [LARGE SCALE GENOMIC DNA]</scope>
</reference>
<protein>
    <submittedName>
        <fullName evidence="1">Uncharacterized protein</fullName>
    </submittedName>
</protein>